<dbReference type="EMBL" id="JMIW01000002">
    <property type="protein sequence ID" value="KEO90771.1"/>
    <property type="molecule type" value="Genomic_DNA"/>
</dbReference>
<dbReference type="STRING" id="1044.EH31_06960"/>
<dbReference type="Proteomes" id="UP000027647">
    <property type="component" value="Unassembled WGS sequence"/>
</dbReference>
<accession>A0A074M7P0</accession>
<keyword evidence="2" id="KW-1185">Reference proteome</keyword>
<name>A0A074M7P0_ERYLO</name>
<comment type="caution">
    <text evidence="1">The sequence shown here is derived from an EMBL/GenBank/DDBJ whole genome shotgun (WGS) entry which is preliminary data.</text>
</comment>
<evidence type="ECO:0000313" key="2">
    <source>
        <dbReference type="Proteomes" id="UP000027647"/>
    </source>
</evidence>
<sequence length="195" mass="21709">MAAIANANELISFVKNIKSGIGFLKRPSGRLPDASKSELGDFLRTVQPVAHDSNGTLSLAVYENDDCRVAFQFDTREARDVEANILAQTAEMNQTEDADHKRVLMVFTRTNVSHAQTGKRSGELVEIETLNSRPLPIVYASRLAEERIRHEIADGDDNVYKKAFDVDVNVEMRAGKPIAYRLVAVHDVIDLPDEE</sequence>
<reference evidence="1 2" key="1">
    <citation type="submission" date="2014-04" db="EMBL/GenBank/DDBJ databases">
        <title>A comprehensive comparison of genomes of Erythrobacter spp. strains.</title>
        <authorList>
            <person name="Zheng Q."/>
        </authorList>
    </citation>
    <scope>NUCLEOTIDE SEQUENCE [LARGE SCALE GENOMIC DNA]</scope>
    <source>
        <strain evidence="1 2">DSM 6997</strain>
    </source>
</reference>
<dbReference type="eggNOG" id="ENOG5031XFK">
    <property type="taxonomic scope" value="Bacteria"/>
</dbReference>
<proteinExistence type="predicted"/>
<dbReference type="AlphaFoldDB" id="A0A074M7P0"/>
<organism evidence="1 2">
    <name type="scientific">Erythrobacter longus</name>
    <dbReference type="NCBI Taxonomy" id="1044"/>
    <lineage>
        <taxon>Bacteria</taxon>
        <taxon>Pseudomonadati</taxon>
        <taxon>Pseudomonadota</taxon>
        <taxon>Alphaproteobacteria</taxon>
        <taxon>Sphingomonadales</taxon>
        <taxon>Erythrobacteraceae</taxon>
        <taxon>Erythrobacter/Porphyrobacter group</taxon>
        <taxon>Erythrobacter</taxon>
    </lineage>
</organism>
<protein>
    <submittedName>
        <fullName evidence="1">Uncharacterized protein</fullName>
    </submittedName>
</protein>
<gene>
    <name evidence="1" type="ORF">EH31_06960</name>
</gene>
<evidence type="ECO:0000313" key="1">
    <source>
        <dbReference type="EMBL" id="KEO90771.1"/>
    </source>
</evidence>